<feature type="compositionally biased region" description="Pro residues" evidence="1">
    <location>
        <begin position="168"/>
        <end position="188"/>
    </location>
</feature>
<dbReference type="OrthoDB" id="3374146at2"/>
<accession>A0A344U421</accession>
<dbReference type="AlphaFoldDB" id="A0A344U421"/>
<organism evidence="2 3">
    <name type="scientific">Streptomyces globosus</name>
    <dbReference type="NCBI Taxonomy" id="68209"/>
    <lineage>
        <taxon>Bacteria</taxon>
        <taxon>Bacillati</taxon>
        <taxon>Actinomycetota</taxon>
        <taxon>Actinomycetes</taxon>
        <taxon>Kitasatosporales</taxon>
        <taxon>Streptomycetaceae</taxon>
        <taxon>Streptomyces</taxon>
    </lineage>
</organism>
<evidence type="ECO:0000313" key="3">
    <source>
        <dbReference type="Proteomes" id="UP000252004"/>
    </source>
</evidence>
<dbReference type="Gene3D" id="1.25.10.10">
    <property type="entry name" value="Leucine-rich Repeat Variant"/>
    <property type="match status" value="1"/>
</dbReference>
<dbReference type="Proteomes" id="UP000252004">
    <property type="component" value="Chromosome"/>
</dbReference>
<keyword evidence="3" id="KW-1185">Reference proteome</keyword>
<dbReference type="Pfam" id="PF13646">
    <property type="entry name" value="HEAT_2"/>
    <property type="match status" value="1"/>
</dbReference>
<dbReference type="SUPFAM" id="SSF48371">
    <property type="entry name" value="ARM repeat"/>
    <property type="match status" value="1"/>
</dbReference>
<protein>
    <recommendedName>
        <fullName evidence="4">HEAT repeat domain-containing protein</fullName>
    </recommendedName>
</protein>
<dbReference type="InterPro" id="IPR011989">
    <property type="entry name" value="ARM-like"/>
</dbReference>
<dbReference type="EMBL" id="CP030862">
    <property type="protein sequence ID" value="AXE25642.1"/>
    <property type="molecule type" value="Genomic_DNA"/>
</dbReference>
<evidence type="ECO:0008006" key="4">
    <source>
        <dbReference type="Google" id="ProtNLM"/>
    </source>
</evidence>
<reference evidence="2 3" key="1">
    <citation type="submission" date="2018-01" db="EMBL/GenBank/DDBJ databases">
        <title>Draft genome Sequence of streptomyces globosus LZH-48.</title>
        <authorList>
            <person name="Ran K."/>
            <person name="Li Z."/>
            <person name="Wei S."/>
            <person name="Dong R."/>
        </authorList>
    </citation>
    <scope>NUCLEOTIDE SEQUENCE [LARGE SCALE GENOMIC DNA]</scope>
    <source>
        <strain evidence="2 3">LZH-48</strain>
    </source>
</reference>
<gene>
    <name evidence="2" type="ORF">C0216_21290</name>
</gene>
<dbReference type="KEGG" id="sgz:C0216_21290"/>
<dbReference type="InterPro" id="IPR016024">
    <property type="entry name" value="ARM-type_fold"/>
</dbReference>
<sequence>MDHVDARSREARQGSAAACALLRGTPPPAGGVLRSAGPDAWIAFDEEIRSHGPLPQAAAPAFRARVLGLTGRGRLPERPVEVLLCHPDGRVREAALGTPQPPPELVVIRCADWAAAVREPARRLLARTLADAPAATLVALTPLVLRLAERDQGAWALALFEAALRTDPPLPGAPDRPGPDTGPAPPADRPSTVLARLRGSADLPTRRYATRLTLDTPPLRDRLTVRDLARLAAAERDPANAAVWADATLGALAAARPDSRGRDGGGQDESAERDEAVDLLLGSPLPTVRAAGVTALRRAGRTAEGVSHLADRSPLVRACARWLVAQDGGDPHDRYRRLAADPSGCSPHAVAGLAECGRTEDVPLLRSLLDHPSGAVRAAAVAGLRRLGADVDHTALLALLDDPSPAAAREAALSLRPVAEVLDTAHLLSRCTLKQPLHTRRAAFRLLQAQGGTAARQAAESLSSDWEPALRRAARAASRYYAVSERTGRRGWLRG</sequence>
<evidence type="ECO:0000313" key="2">
    <source>
        <dbReference type="EMBL" id="AXE25642.1"/>
    </source>
</evidence>
<proteinExistence type="predicted"/>
<feature type="region of interest" description="Disordered" evidence="1">
    <location>
        <begin position="166"/>
        <end position="192"/>
    </location>
</feature>
<name>A0A344U421_9ACTN</name>
<evidence type="ECO:0000256" key="1">
    <source>
        <dbReference type="SAM" id="MobiDB-lite"/>
    </source>
</evidence>